<feature type="transmembrane region" description="Helical" evidence="1">
    <location>
        <begin position="127"/>
        <end position="147"/>
    </location>
</feature>
<feature type="transmembrane region" description="Helical" evidence="1">
    <location>
        <begin position="230"/>
        <end position="253"/>
    </location>
</feature>
<keyword evidence="1" id="KW-0812">Transmembrane</keyword>
<dbReference type="AlphaFoldDB" id="A0A1G1VNN8"/>
<name>A0A1G1VNN8_9BACT</name>
<feature type="transmembrane region" description="Helical" evidence="1">
    <location>
        <begin position="200"/>
        <end position="218"/>
    </location>
</feature>
<accession>A0A1G1VNN8</accession>
<dbReference type="InterPro" id="IPR029062">
    <property type="entry name" value="Class_I_gatase-like"/>
</dbReference>
<protein>
    <recommendedName>
        <fullName evidence="4">Membrane protein 6-pyruvoyl-tetrahydropterin synthase-related domain-containing protein</fullName>
    </recommendedName>
</protein>
<comment type="caution">
    <text evidence="2">The sequence shown here is derived from an EMBL/GenBank/DDBJ whole genome shotgun (WGS) entry which is preliminary data.</text>
</comment>
<keyword evidence="1" id="KW-1133">Transmembrane helix</keyword>
<sequence length="963" mass="108571">MRIQRFLRTLFSLVLHFLALTALFFSFRPIALWYLGKVPALGVDLYNSATAVAYHLKSSALPFNGFKDMWFGGYPLMLDLPRLSFYLMTPFAAVYGPPVGVQLFAMLSLFLLVVFSYLLFYQLSKSWGLSLLLSLFVLLSSNIYGALTWAGSIPYFVAQAFFPLGLLWGAKYFEKPDLRYFGLMIVTSGIGMLIHPLAVITFLVPSLIVIIAATGFFVTKSWSGMLKRIFFYFFGVLLASFIFTYDFFVTLFIGKKIPPVFTHSSTPAAALTPEALAIADFYKGQIRLLFTQTNTWLFVLLAIGVAFFVLAVVFSKSRKRALVAVPFLMIAGYTAVHPALNLADIVFFFRHDPYRAFWQFPIAIGALAAAFWGAFFSLIREKLSGKLVMANMIAVIFFTSGCIAFAYYAYTSQVEGLISYVDSRSELSSAFPEILSIQFGKDDLERLKGQLVPSFIDPSDKNKRLYEADAAVNIWWNALFDMPQARGYADPPIGTDRRWGLFWLDIAIANDTIVRDFGATPEQALANTLFLIDWNGIHYFEGGRAGSKGPSVPPSSYLLENHIFDEEEEVITYGAMLKFQTESGKPELHMEVPQSLKYFKVADRYTTPILYPTDASPVIFFGDSASYEDLLRILATRNLNSRRIIPVYGGEYIDEIKADELSAFDAALLSGYRYRNQGVAFGLLENYVERGGNVFIDSGGEVGEAESAQLPELFPITTSQRQQLGKTWELTVGGHELLNDIDFSQFGPPIYGADEWKLTTPISASDLREGSTVLLSHKGFPLFVARRFGEGQVVWSGMSLLYHFDQYKIQDEANLFIQILQQFTTLEETEVLNAIVEWKRPEQVILSTDQQPRGILFKEQGYSGWKARLHSPNGRRLPIYLAGPTYPGFMYVPLAEVDDAPITLEFSYHGRTLYWIVTFVNILVLLVLLDFIVLGGRLFGRTIRMSSQRVTKKVASWWEREEE</sequence>
<feature type="transmembrane region" description="Helical" evidence="1">
    <location>
        <begin position="12"/>
        <end position="35"/>
    </location>
</feature>
<dbReference type="Gene3D" id="3.40.50.880">
    <property type="match status" value="1"/>
</dbReference>
<evidence type="ECO:0000313" key="2">
    <source>
        <dbReference type="EMBL" id="OGY16964.1"/>
    </source>
</evidence>
<feature type="transmembrane region" description="Helical" evidence="1">
    <location>
        <begin position="391"/>
        <end position="410"/>
    </location>
</feature>
<evidence type="ECO:0000256" key="1">
    <source>
        <dbReference type="SAM" id="Phobius"/>
    </source>
</evidence>
<dbReference type="SUPFAM" id="SSF52317">
    <property type="entry name" value="Class I glutamine amidotransferase-like"/>
    <property type="match status" value="1"/>
</dbReference>
<organism evidence="2 3">
    <name type="scientific">Candidatus Chisholmbacteria bacterium RIFCSPHIGHO2_01_FULL_49_18</name>
    <dbReference type="NCBI Taxonomy" id="1797590"/>
    <lineage>
        <taxon>Bacteria</taxon>
        <taxon>Candidatus Chisholmiibacteriota</taxon>
    </lineage>
</organism>
<feature type="transmembrane region" description="Helical" evidence="1">
    <location>
        <begin position="321"/>
        <end position="340"/>
    </location>
</feature>
<dbReference type="Proteomes" id="UP000179069">
    <property type="component" value="Unassembled WGS sequence"/>
</dbReference>
<evidence type="ECO:0000313" key="3">
    <source>
        <dbReference type="Proteomes" id="UP000179069"/>
    </source>
</evidence>
<gene>
    <name evidence="2" type="ORF">A2785_02405</name>
</gene>
<reference evidence="2 3" key="1">
    <citation type="journal article" date="2016" name="Nat. Commun.">
        <title>Thousands of microbial genomes shed light on interconnected biogeochemical processes in an aquifer system.</title>
        <authorList>
            <person name="Anantharaman K."/>
            <person name="Brown C.T."/>
            <person name="Hug L.A."/>
            <person name="Sharon I."/>
            <person name="Castelle C.J."/>
            <person name="Probst A.J."/>
            <person name="Thomas B.C."/>
            <person name="Singh A."/>
            <person name="Wilkins M.J."/>
            <person name="Karaoz U."/>
            <person name="Brodie E.L."/>
            <person name="Williams K.H."/>
            <person name="Hubbard S.S."/>
            <person name="Banfield J.F."/>
        </authorList>
    </citation>
    <scope>NUCLEOTIDE SEQUENCE [LARGE SCALE GENOMIC DNA]</scope>
</reference>
<feature type="transmembrane region" description="Helical" evidence="1">
    <location>
        <begin position="360"/>
        <end position="379"/>
    </location>
</feature>
<feature type="transmembrane region" description="Helical" evidence="1">
    <location>
        <begin position="913"/>
        <end position="939"/>
    </location>
</feature>
<evidence type="ECO:0008006" key="4">
    <source>
        <dbReference type="Google" id="ProtNLM"/>
    </source>
</evidence>
<feature type="transmembrane region" description="Helical" evidence="1">
    <location>
        <begin position="296"/>
        <end position="314"/>
    </location>
</feature>
<dbReference type="EMBL" id="MHCI01000008">
    <property type="protein sequence ID" value="OGY16964.1"/>
    <property type="molecule type" value="Genomic_DNA"/>
</dbReference>
<proteinExistence type="predicted"/>
<keyword evidence="1" id="KW-0472">Membrane</keyword>
<feature type="transmembrane region" description="Helical" evidence="1">
    <location>
        <begin position="99"/>
        <end position="120"/>
    </location>
</feature>